<organism evidence="1 2">
    <name type="scientific">Vitis vinifera</name>
    <name type="common">Grape</name>
    <dbReference type="NCBI Taxonomy" id="29760"/>
    <lineage>
        <taxon>Eukaryota</taxon>
        <taxon>Viridiplantae</taxon>
        <taxon>Streptophyta</taxon>
        <taxon>Embryophyta</taxon>
        <taxon>Tracheophyta</taxon>
        <taxon>Spermatophyta</taxon>
        <taxon>Magnoliopsida</taxon>
        <taxon>eudicotyledons</taxon>
        <taxon>Gunneridae</taxon>
        <taxon>Pentapetalae</taxon>
        <taxon>rosids</taxon>
        <taxon>Vitales</taxon>
        <taxon>Vitaceae</taxon>
        <taxon>Viteae</taxon>
        <taxon>Vitis</taxon>
    </lineage>
</organism>
<dbReference type="Proteomes" id="UP000288805">
    <property type="component" value="Unassembled WGS sequence"/>
</dbReference>
<sequence length="149" mass="16731">MTFISYSFDEIDDHMHMLSDDDSDPEPIMPGVIYEMSGVTLGPRTPAPFRLVPEAALHALMILRLWTFSMFSEGVEWMQQPPPAAVRPVEGTSAPEDVRAEDDEILRQLRSTQACISIWSLLASSSTHRDALIWALSQIRVETTTSPRD</sequence>
<proteinExistence type="predicted"/>
<comment type="caution">
    <text evidence="1">The sequence shown here is derived from an EMBL/GenBank/DDBJ whole genome shotgun (WGS) entry which is preliminary data.</text>
</comment>
<dbReference type="EMBL" id="QGNW01000304">
    <property type="protein sequence ID" value="RVW77924.1"/>
    <property type="molecule type" value="Genomic_DNA"/>
</dbReference>
<evidence type="ECO:0000313" key="1">
    <source>
        <dbReference type="EMBL" id="RVW77924.1"/>
    </source>
</evidence>
<gene>
    <name evidence="1" type="ORF">CK203_048275</name>
</gene>
<accession>A0A438H049</accession>
<evidence type="ECO:0000313" key="2">
    <source>
        <dbReference type="Proteomes" id="UP000288805"/>
    </source>
</evidence>
<reference evidence="1 2" key="1">
    <citation type="journal article" date="2018" name="PLoS Genet.">
        <title>Population sequencing reveals clonal diversity and ancestral inbreeding in the grapevine cultivar Chardonnay.</title>
        <authorList>
            <person name="Roach M.J."/>
            <person name="Johnson D.L."/>
            <person name="Bohlmann J."/>
            <person name="van Vuuren H.J."/>
            <person name="Jones S.J."/>
            <person name="Pretorius I.S."/>
            <person name="Schmidt S.A."/>
            <person name="Borneman A.R."/>
        </authorList>
    </citation>
    <scope>NUCLEOTIDE SEQUENCE [LARGE SCALE GENOMIC DNA]</scope>
    <source>
        <strain evidence="2">cv. Chardonnay</strain>
        <tissue evidence="1">Leaf</tissue>
    </source>
</reference>
<dbReference type="AlphaFoldDB" id="A0A438H049"/>
<protein>
    <submittedName>
        <fullName evidence="1">Uncharacterized protein</fullName>
    </submittedName>
</protein>
<name>A0A438H049_VITVI</name>